<dbReference type="Pfam" id="PF13487">
    <property type="entry name" value="HD_5"/>
    <property type="match status" value="1"/>
</dbReference>
<keyword evidence="2" id="KW-0614">Plasmid</keyword>
<dbReference type="SMART" id="SM00471">
    <property type="entry name" value="HDc"/>
    <property type="match status" value="1"/>
</dbReference>
<dbReference type="InterPro" id="IPR037522">
    <property type="entry name" value="HD_GYP_dom"/>
</dbReference>
<dbReference type="PANTHER" id="PTHR43155">
    <property type="entry name" value="CYCLIC DI-GMP PHOSPHODIESTERASE PA4108-RELATED"/>
    <property type="match status" value="1"/>
</dbReference>
<dbReference type="InterPro" id="IPR003607">
    <property type="entry name" value="HD/PDEase_dom"/>
</dbReference>
<proteinExistence type="predicted"/>
<name>A0A7D5UJX4_AERCA</name>
<dbReference type="CDD" id="cd00077">
    <property type="entry name" value="HDc"/>
    <property type="match status" value="1"/>
</dbReference>
<dbReference type="Gene3D" id="1.10.3210.10">
    <property type="entry name" value="Hypothetical protein af1432"/>
    <property type="match status" value="1"/>
</dbReference>
<dbReference type="AlphaFoldDB" id="A0A7D5UJX4"/>
<dbReference type="PROSITE" id="PS51832">
    <property type="entry name" value="HD_GYP"/>
    <property type="match status" value="1"/>
</dbReference>
<dbReference type="PANTHER" id="PTHR43155:SF2">
    <property type="entry name" value="CYCLIC DI-GMP PHOSPHODIESTERASE PA4108"/>
    <property type="match status" value="1"/>
</dbReference>
<dbReference type="Proteomes" id="UP000266778">
    <property type="component" value="Plasmid pAeca1-b"/>
</dbReference>
<feature type="region of interest" description="Disordered" evidence="1">
    <location>
        <begin position="1"/>
        <end position="61"/>
    </location>
</feature>
<dbReference type="EMBL" id="CP039627">
    <property type="protein sequence ID" value="QLI60409.1"/>
    <property type="molecule type" value="Genomic_DNA"/>
</dbReference>
<accession>A0A7D5UJX4</accession>
<geneLocation type="plasmid" evidence="3">
    <name>paeca1-b</name>
</geneLocation>
<evidence type="ECO:0000256" key="1">
    <source>
        <dbReference type="SAM" id="MobiDB-lite"/>
    </source>
</evidence>
<protein>
    <submittedName>
        <fullName evidence="2">HD-GYP domain-containing protein</fullName>
    </submittedName>
</protein>
<reference evidence="2 3" key="1">
    <citation type="submission" date="2019-04" db="EMBL/GenBank/DDBJ databases">
        <title>Novel transposon Tn6433 variants accelerate the dissemination of tet(E) in Aeromonas under oxytetracycline stresses.</title>
        <authorList>
            <person name="Shi Y."/>
            <person name="Tian Z."/>
            <person name="Zhang Y."/>
            <person name="Zhang H."/>
            <person name="Yang M."/>
        </authorList>
    </citation>
    <scope>NUCLEOTIDE SEQUENCE [LARGE SCALE GENOMIC DNA]</scope>
    <source>
        <strain evidence="2 3">T25-39</strain>
        <plasmid evidence="3">paeca1-b</plasmid>
    </source>
</reference>
<evidence type="ECO:0000313" key="2">
    <source>
        <dbReference type="EMBL" id="QLI60409.1"/>
    </source>
</evidence>
<dbReference type="InterPro" id="IPR006675">
    <property type="entry name" value="HDIG_dom"/>
</dbReference>
<dbReference type="SUPFAM" id="SSF109604">
    <property type="entry name" value="HD-domain/PDEase-like"/>
    <property type="match status" value="1"/>
</dbReference>
<evidence type="ECO:0000313" key="3">
    <source>
        <dbReference type="Proteomes" id="UP000266778"/>
    </source>
</evidence>
<dbReference type="GO" id="GO:0008081">
    <property type="term" value="F:phosphoric diester hydrolase activity"/>
    <property type="evidence" value="ECO:0007669"/>
    <property type="project" value="UniProtKB-ARBA"/>
</dbReference>
<organism evidence="2 3">
    <name type="scientific">Aeromonas caviae</name>
    <name type="common">Aeromonas punctata</name>
    <dbReference type="NCBI Taxonomy" id="648"/>
    <lineage>
        <taxon>Bacteria</taxon>
        <taxon>Pseudomonadati</taxon>
        <taxon>Pseudomonadota</taxon>
        <taxon>Gammaproteobacteria</taxon>
        <taxon>Aeromonadales</taxon>
        <taxon>Aeromonadaceae</taxon>
        <taxon>Aeromonas</taxon>
    </lineage>
</organism>
<sequence>MWRRGGLGRLGQKPSRPREPREPREPRAQSPEPRAQSPEPRELSEEQSLPSSPLSKKSDGATSMESEMCYARKLCLAAKSQVMDMFQEARLGKAVDPSTTLPLVGEIAASVLRQPHALISVARIKTHDDYTYLHSVAVCALMLSLARHLDLDEEQTRLAGIGGLMHDLGKAAMPLEVLNKPGKLTDAEFAIMKRHPVEGAKMLRAGGAEPGVVDIALHHHEKIDGTGYPDRLAGDAISLLARMGAICDVYDAVTSERAYKKPWDPSAAMRQMAKWEGHFDKRIFHAFVKAVGIYPVGSLVRLSSQRLAVVVEPGMESLLTPKVRVFFSLRSREPIPMQTIDLAATSCKDSITGPEDPTLWNFKNLDDLWME</sequence>
<feature type="compositionally biased region" description="Basic and acidic residues" evidence="1">
    <location>
        <begin position="16"/>
        <end position="27"/>
    </location>
</feature>
<feature type="compositionally biased region" description="Low complexity" evidence="1">
    <location>
        <begin position="28"/>
        <end position="38"/>
    </location>
</feature>
<feature type="compositionally biased region" description="Low complexity" evidence="1">
    <location>
        <begin position="46"/>
        <end position="55"/>
    </location>
</feature>
<gene>
    <name evidence="2" type="ORF">C1C91_22515</name>
</gene>
<dbReference type="NCBIfam" id="TIGR00277">
    <property type="entry name" value="HDIG"/>
    <property type="match status" value="1"/>
</dbReference>